<evidence type="ECO:0000259" key="10">
    <source>
        <dbReference type="Pfam" id="PF00108"/>
    </source>
</evidence>
<dbReference type="STRING" id="870242.cpu_21130"/>
<dbReference type="GO" id="GO:0003985">
    <property type="term" value="F:acetyl-CoA C-acetyltransferase activity"/>
    <property type="evidence" value="ECO:0007669"/>
    <property type="project" value="UniProtKB-EC"/>
</dbReference>
<evidence type="ECO:0000256" key="1">
    <source>
        <dbReference type="ARBA" id="ARBA00010982"/>
    </source>
</evidence>
<evidence type="ECO:0000313" key="13">
    <source>
        <dbReference type="Proteomes" id="UP000187485"/>
    </source>
</evidence>
<proteinExistence type="inferred from homology"/>
<feature type="active site" description="Proton acceptor" evidence="8">
    <location>
        <position position="379"/>
    </location>
</feature>
<dbReference type="EC" id="2.3.1.9" evidence="2"/>
<dbReference type="InterPro" id="IPR020613">
    <property type="entry name" value="Thiolase_CS"/>
</dbReference>
<dbReference type="RefSeq" id="WP_075860000.1">
    <property type="nucleotide sequence ID" value="NZ_BDJK01000055.1"/>
</dbReference>
<organism evidence="12 13">
    <name type="scientific">Carboxydothermus pertinax</name>
    <dbReference type="NCBI Taxonomy" id="870242"/>
    <lineage>
        <taxon>Bacteria</taxon>
        <taxon>Bacillati</taxon>
        <taxon>Bacillota</taxon>
        <taxon>Clostridia</taxon>
        <taxon>Thermoanaerobacterales</taxon>
        <taxon>Thermoanaerobacteraceae</taxon>
        <taxon>Carboxydothermus</taxon>
    </lineage>
</organism>
<evidence type="ECO:0000256" key="6">
    <source>
        <dbReference type="ARBA" id="ARBA00044137"/>
    </source>
</evidence>
<reference evidence="13" key="1">
    <citation type="submission" date="2016-12" db="EMBL/GenBank/DDBJ databases">
        <title>Draft Genome Sequences od Carboxydothermus pertinax and islandicus, Hydrogenogenic Carboxydotrophic Bacteria.</title>
        <authorList>
            <person name="Fukuyama Y."/>
            <person name="Ohmae K."/>
            <person name="Yoneda Y."/>
            <person name="Yoshida T."/>
            <person name="Sako Y."/>
        </authorList>
    </citation>
    <scope>NUCLEOTIDE SEQUENCE [LARGE SCALE GENOMIC DNA]</scope>
    <source>
        <strain evidence="13">Ug1</strain>
    </source>
</reference>
<feature type="domain" description="Thiolase C-terminal" evidence="11">
    <location>
        <begin position="270"/>
        <end position="392"/>
    </location>
</feature>
<evidence type="ECO:0000256" key="3">
    <source>
        <dbReference type="ARBA" id="ARBA00022679"/>
    </source>
</evidence>
<evidence type="ECO:0000259" key="11">
    <source>
        <dbReference type="Pfam" id="PF02803"/>
    </source>
</evidence>
<dbReference type="AlphaFoldDB" id="A0A1L8CXH5"/>
<dbReference type="InterPro" id="IPR020616">
    <property type="entry name" value="Thiolase_N"/>
</dbReference>
<dbReference type="InterPro" id="IPR020615">
    <property type="entry name" value="Thiolase_acyl_enz_int_AS"/>
</dbReference>
<dbReference type="InterPro" id="IPR016039">
    <property type="entry name" value="Thiolase-like"/>
</dbReference>
<evidence type="ECO:0000256" key="8">
    <source>
        <dbReference type="PIRSR" id="PIRSR000429-1"/>
    </source>
</evidence>
<dbReference type="NCBIfam" id="TIGR01930">
    <property type="entry name" value="AcCoA-C-Actrans"/>
    <property type="match status" value="1"/>
</dbReference>
<dbReference type="PIRSF" id="PIRSF000429">
    <property type="entry name" value="Ac-CoA_Ac_transf"/>
    <property type="match status" value="1"/>
</dbReference>
<dbReference type="InterPro" id="IPR020610">
    <property type="entry name" value="Thiolase_AS"/>
</dbReference>
<dbReference type="PROSITE" id="PS00098">
    <property type="entry name" value="THIOLASE_1"/>
    <property type="match status" value="1"/>
</dbReference>
<evidence type="ECO:0000256" key="5">
    <source>
        <dbReference type="ARBA" id="ARBA00030755"/>
    </source>
</evidence>
<gene>
    <name evidence="12" type="ORF">cpu_21130</name>
</gene>
<keyword evidence="13" id="KW-1185">Reference proteome</keyword>
<dbReference type="Gene3D" id="3.40.47.10">
    <property type="match status" value="2"/>
</dbReference>
<dbReference type="FunFam" id="3.40.47.10:FF:000010">
    <property type="entry name" value="Acetyl-CoA acetyltransferase (Thiolase)"/>
    <property type="match status" value="1"/>
</dbReference>
<dbReference type="Pfam" id="PF00108">
    <property type="entry name" value="Thiolase_N"/>
    <property type="match status" value="1"/>
</dbReference>
<keyword evidence="3 9" id="KW-0808">Transferase</keyword>
<feature type="active site" description="Acyl-thioester intermediate" evidence="8">
    <location>
        <position position="88"/>
    </location>
</feature>
<accession>A0A1L8CXH5</accession>
<dbReference type="InterPro" id="IPR020617">
    <property type="entry name" value="Thiolase_C"/>
</dbReference>
<sequence length="393" mass="41344">MNEVVIVSAVRTPIGSFLGSLAQTPAVELGALVIKESLSRINLEPQLVDEVIMGNVLQAGLGQNPARQAAIKAGLPREVPSFTVNKVCGSGLKSVGLAFQAIATGDAEIVVAGGMENMTLAPYVLPKARTGYRMGHDTLIDSMIKDGLWCAFTEVHMGITAENIAEKYNITREEQDKFALQSQERAIKAIDEGKFKEEIVPVTIPQKKGEPLVFSTDEFPKRGTTLEKLAALKPAFKKDGTVTAGNASGINDGAAAVVVMSAKKAQELNLKPLAIIRGFGSAGVDPAYMGLGPIPATKKALKKANLSIADLGLIEANEAFAAQALAVIKELELNPEITNVNGGAIALGHPIGASGARILVTLLHEMQKRNIKYGLATLCIGGGQGFAMVVEKV</sequence>
<comment type="similarity">
    <text evidence="1 9">Belongs to the thiolase-like superfamily. Thiolase family.</text>
</comment>
<evidence type="ECO:0000313" key="12">
    <source>
        <dbReference type="EMBL" id="GAV23603.1"/>
    </source>
</evidence>
<dbReference type="EMBL" id="BDJK01000055">
    <property type="protein sequence ID" value="GAV23603.1"/>
    <property type="molecule type" value="Genomic_DNA"/>
</dbReference>
<comment type="catalytic activity">
    <reaction evidence="7">
        <text>2 acetyl-CoA = acetoacetyl-CoA + CoA</text>
        <dbReference type="Rhea" id="RHEA:21036"/>
        <dbReference type="ChEBI" id="CHEBI:57286"/>
        <dbReference type="ChEBI" id="CHEBI:57287"/>
        <dbReference type="ChEBI" id="CHEBI:57288"/>
        <dbReference type="EC" id="2.3.1.9"/>
    </reaction>
</comment>
<dbReference type="SUPFAM" id="SSF53901">
    <property type="entry name" value="Thiolase-like"/>
    <property type="match status" value="2"/>
</dbReference>
<dbReference type="Proteomes" id="UP000187485">
    <property type="component" value="Unassembled WGS sequence"/>
</dbReference>
<evidence type="ECO:0000256" key="4">
    <source>
        <dbReference type="ARBA" id="ARBA00023315"/>
    </source>
</evidence>
<dbReference type="PANTHER" id="PTHR18919">
    <property type="entry name" value="ACETYL-COA C-ACYLTRANSFERASE"/>
    <property type="match status" value="1"/>
</dbReference>
<keyword evidence="4 9" id="KW-0012">Acyltransferase</keyword>
<name>A0A1L8CXH5_9THEO</name>
<evidence type="ECO:0000256" key="7">
    <source>
        <dbReference type="ARBA" id="ARBA00051550"/>
    </source>
</evidence>
<dbReference type="PROSITE" id="PS00099">
    <property type="entry name" value="THIOLASE_3"/>
    <property type="match status" value="1"/>
</dbReference>
<evidence type="ECO:0000256" key="2">
    <source>
        <dbReference type="ARBA" id="ARBA00012705"/>
    </source>
</evidence>
<feature type="active site" description="Proton acceptor" evidence="8">
    <location>
        <position position="349"/>
    </location>
</feature>
<evidence type="ECO:0000256" key="9">
    <source>
        <dbReference type="RuleBase" id="RU003557"/>
    </source>
</evidence>
<dbReference type="PROSITE" id="PS00737">
    <property type="entry name" value="THIOLASE_2"/>
    <property type="match status" value="1"/>
</dbReference>
<protein>
    <recommendedName>
        <fullName evidence="6">Acetyl-CoA acetyltransferase</fullName>
        <ecNumber evidence="2">2.3.1.9</ecNumber>
    </recommendedName>
    <alternativeName>
        <fullName evidence="5">Acetoacetyl-CoA thiolase</fullName>
    </alternativeName>
</protein>
<dbReference type="PANTHER" id="PTHR18919:SF107">
    <property type="entry name" value="ACETYL-COA ACETYLTRANSFERASE, CYTOSOLIC"/>
    <property type="match status" value="1"/>
</dbReference>
<comment type="caution">
    <text evidence="12">The sequence shown here is derived from an EMBL/GenBank/DDBJ whole genome shotgun (WGS) entry which is preliminary data.</text>
</comment>
<feature type="domain" description="Thiolase N-terminal" evidence="10">
    <location>
        <begin position="4"/>
        <end position="262"/>
    </location>
</feature>
<dbReference type="InterPro" id="IPR002155">
    <property type="entry name" value="Thiolase"/>
</dbReference>
<dbReference type="Pfam" id="PF02803">
    <property type="entry name" value="Thiolase_C"/>
    <property type="match status" value="1"/>
</dbReference>
<dbReference type="CDD" id="cd00751">
    <property type="entry name" value="thiolase"/>
    <property type="match status" value="1"/>
</dbReference>
<dbReference type="OrthoDB" id="56116at2"/>